<evidence type="ECO:0000256" key="11">
    <source>
        <dbReference type="ARBA" id="ARBA00049007"/>
    </source>
</evidence>
<dbReference type="Pfam" id="PF00266">
    <property type="entry name" value="Aminotran_5"/>
    <property type="match status" value="1"/>
</dbReference>
<keyword evidence="9 12" id="KW-0718">Serine biosynthesis</keyword>
<comment type="function">
    <text evidence="12">Catalyzes the reversible conversion of 3-phosphohydroxypyruvate to phosphoserine and of 3-hydroxy-2-oxo-4-phosphonooxybutanoate to phosphohydroxythreonine.</text>
</comment>
<dbReference type="PANTHER" id="PTHR43247:SF1">
    <property type="entry name" value="PHOSPHOSERINE AMINOTRANSFERASE"/>
    <property type="match status" value="1"/>
</dbReference>
<dbReference type="UniPathway" id="UPA00244">
    <property type="reaction ID" value="UER00311"/>
</dbReference>
<reference evidence="15 16" key="1">
    <citation type="submission" date="2017-08" db="EMBL/GenBank/DDBJ databases">
        <title>Halovibrio sewagensis sp. nov., isolated from wastewater of high salinity.</title>
        <authorList>
            <person name="Dong X."/>
            <person name="Zhang G."/>
        </authorList>
    </citation>
    <scope>NUCLEOTIDE SEQUENCE [LARGE SCALE GENOMIC DNA]</scope>
    <source>
        <strain evidence="15 16">YL5-2</strain>
    </source>
</reference>
<dbReference type="GO" id="GO:0004648">
    <property type="term" value="F:O-phospho-L-serine:2-oxoglutarate aminotransferase activity"/>
    <property type="evidence" value="ECO:0007669"/>
    <property type="project" value="UniProtKB-UniRule"/>
</dbReference>
<evidence type="ECO:0000256" key="1">
    <source>
        <dbReference type="ARBA" id="ARBA00004915"/>
    </source>
</evidence>
<accession>A0A2A2F756</accession>
<name>A0A2A2F756_9GAMM</name>
<dbReference type="UniPathway" id="UPA00135">
    <property type="reaction ID" value="UER00197"/>
</dbReference>
<evidence type="ECO:0000256" key="3">
    <source>
        <dbReference type="ARBA" id="ARBA00006904"/>
    </source>
</evidence>
<feature type="binding site" evidence="12">
    <location>
        <begin position="237"/>
        <end position="238"/>
    </location>
    <ligand>
        <name>pyridoxal 5'-phosphate</name>
        <dbReference type="ChEBI" id="CHEBI:597326"/>
    </ligand>
</feature>
<organism evidence="15 16">
    <name type="scientific">Halovibrio salipaludis</name>
    <dbReference type="NCBI Taxonomy" id="2032626"/>
    <lineage>
        <taxon>Bacteria</taxon>
        <taxon>Pseudomonadati</taxon>
        <taxon>Pseudomonadota</taxon>
        <taxon>Gammaproteobacteria</taxon>
        <taxon>Oceanospirillales</taxon>
        <taxon>Halomonadaceae</taxon>
        <taxon>Halovibrio</taxon>
    </lineage>
</organism>
<dbReference type="RefSeq" id="WP_095617483.1">
    <property type="nucleotide sequence ID" value="NZ_NSKD01000003.1"/>
</dbReference>
<feature type="binding site" evidence="12">
    <location>
        <position position="172"/>
    </location>
    <ligand>
        <name>pyridoxal 5'-phosphate</name>
        <dbReference type="ChEBI" id="CHEBI:597326"/>
    </ligand>
</feature>
<dbReference type="Proteomes" id="UP000218896">
    <property type="component" value="Unassembled WGS sequence"/>
</dbReference>
<dbReference type="InterPro" id="IPR000192">
    <property type="entry name" value="Aminotrans_V_dom"/>
</dbReference>
<evidence type="ECO:0000256" key="13">
    <source>
        <dbReference type="RuleBase" id="RU004505"/>
    </source>
</evidence>
<feature type="binding site" evidence="12">
    <location>
        <begin position="76"/>
        <end position="77"/>
    </location>
    <ligand>
        <name>pyridoxal 5'-phosphate</name>
        <dbReference type="ChEBI" id="CHEBI:597326"/>
    </ligand>
</feature>
<gene>
    <name evidence="12" type="primary">serC</name>
    <name evidence="15" type="ORF">CK501_09525</name>
</gene>
<dbReference type="AlphaFoldDB" id="A0A2A2F756"/>
<comment type="subunit">
    <text evidence="12">Homodimer.</text>
</comment>
<dbReference type="EC" id="2.6.1.52" evidence="12"/>
<dbReference type="FunFam" id="3.90.1150.10:FF:000006">
    <property type="entry name" value="Phosphoserine aminotransferase"/>
    <property type="match status" value="1"/>
</dbReference>
<dbReference type="InterPro" id="IPR022278">
    <property type="entry name" value="Pser_aminoTfrase"/>
</dbReference>
<evidence type="ECO:0000256" key="2">
    <source>
        <dbReference type="ARBA" id="ARBA00005099"/>
    </source>
</evidence>
<comment type="subcellular location">
    <subcellularLocation>
        <location evidence="12">Cytoplasm</location>
    </subcellularLocation>
</comment>
<protein>
    <recommendedName>
        <fullName evidence="12">Phosphoserine aminotransferase</fullName>
        <ecNumber evidence="12">2.6.1.52</ecNumber>
    </recommendedName>
    <alternativeName>
        <fullName evidence="12">Phosphohydroxythreonine aminotransferase</fullName>
        <shortName evidence="12">PSAT</shortName>
    </alternativeName>
</protein>
<feature type="binding site" evidence="12">
    <location>
        <position position="195"/>
    </location>
    <ligand>
        <name>pyridoxal 5'-phosphate</name>
        <dbReference type="ChEBI" id="CHEBI:597326"/>
    </ligand>
</feature>
<dbReference type="OrthoDB" id="9809412at2"/>
<evidence type="ECO:0000256" key="10">
    <source>
        <dbReference type="ARBA" id="ARBA00047630"/>
    </source>
</evidence>
<comment type="caution">
    <text evidence="12">Lacks conserved residue(s) required for the propagation of feature annotation.</text>
</comment>
<proteinExistence type="inferred from homology"/>
<dbReference type="GO" id="GO:0030170">
    <property type="term" value="F:pyridoxal phosphate binding"/>
    <property type="evidence" value="ECO:0007669"/>
    <property type="project" value="UniProtKB-UniRule"/>
</dbReference>
<comment type="pathway">
    <text evidence="1 12">Cofactor biosynthesis; pyridoxine 5'-phosphate biosynthesis; pyridoxine 5'-phosphate from D-erythrose 4-phosphate: step 3/5.</text>
</comment>
<keyword evidence="12" id="KW-0963">Cytoplasm</keyword>
<comment type="similarity">
    <text evidence="3 12">Belongs to the class-V pyridoxal-phosphate-dependent aminotransferase family. SerC subfamily.</text>
</comment>
<evidence type="ECO:0000313" key="16">
    <source>
        <dbReference type="Proteomes" id="UP000218896"/>
    </source>
</evidence>
<dbReference type="SUPFAM" id="SSF53383">
    <property type="entry name" value="PLP-dependent transferases"/>
    <property type="match status" value="1"/>
</dbReference>
<keyword evidence="6 12" id="KW-0808">Transferase</keyword>
<dbReference type="GO" id="GO:0008615">
    <property type="term" value="P:pyridoxine biosynthetic process"/>
    <property type="evidence" value="ECO:0007669"/>
    <property type="project" value="UniProtKB-UniRule"/>
</dbReference>
<dbReference type="PROSITE" id="PS00595">
    <property type="entry name" value="AA_TRANSFER_CLASS_5"/>
    <property type="match status" value="1"/>
</dbReference>
<dbReference type="InterPro" id="IPR015422">
    <property type="entry name" value="PyrdxlP-dep_Trfase_small"/>
</dbReference>
<evidence type="ECO:0000259" key="14">
    <source>
        <dbReference type="Pfam" id="PF00266"/>
    </source>
</evidence>
<dbReference type="GO" id="GO:0006564">
    <property type="term" value="P:L-serine biosynthetic process"/>
    <property type="evidence" value="ECO:0007669"/>
    <property type="project" value="UniProtKB-UniRule"/>
</dbReference>
<keyword evidence="5 12" id="KW-0028">Amino-acid biosynthesis</keyword>
<evidence type="ECO:0000256" key="9">
    <source>
        <dbReference type="ARBA" id="ARBA00023299"/>
    </source>
</evidence>
<dbReference type="Gene3D" id="3.90.1150.10">
    <property type="entry name" value="Aspartate Aminotransferase, domain 1"/>
    <property type="match status" value="1"/>
</dbReference>
<dbReference type="NCBIfam" id="TIGR01364">
    <property type="entry name" value="serC_1"/>
    <property type="match status" value="1"/>
</dbReference>
<evidence type="ECO:0000256" key="7">
    <source>
        <dbReference type="ARBA" id="ARBA00022898"/>
    </source>
</evidence>
<dbReference type="CDD" id="cd00611">
    <property type="entry name" value="PSAT_like"/>
    <property type="match status" value="1"/>
</dbReference>
<sequence length="360" mass="39399">MTRAYNFCAGPAALPEEVLTQARDEMLDWQGKGLSVMEMSHRGDAFVSIAQQAEQDLRDLMGIPDDYAVLFLQGGASSQFAGVPLNLAGPNDPVDYVNTGVWSRKAIAEAGRMADVKEVASSEDAGYTHVPDPAEWRTRPDARYLHITPNETIGGLAYSRFPEAGDVPVVADWSSAILSEPVDVSRFGMIYAGAQKNIGPAGLTIVIVRRDLIGNAREGTPAMLDYAIHDKADSMYNTPPTYAWYLAGLVFQWLKRQGGLQAMADINRRKANRLYGFIDESDFYANPVQPEYRSLMNVPFTLADDSLNSAFLEGAEARGLLNLKGHRSVGGMRASIYNAMPEAGIEALIDYMAEFEKDKG</sequence>
<dbReference type="FunFam" id="3.40.640.10:FF:000010">
    <property type="entry name" value="Phosphoserine aminotransferase"/>
    <property type="match status" value="1"/>
</dbReference>
<comment type="pathway">
    <text evidence="2 12 13">Amino-acid biosynthesis; L-serine biosynthesis; L-serine from 3-phospho-D-glycerate: step 2/3.</text>
</comment>
<keyword evidence="8 12" id="KW-0664">Pyridoxine biosynthesis</keyword>
<dbReference type="PIRSF" id="PIRSF000525">
    <property type="entry name" value="SerC"/>
    <property type="match status" value="1"/>
</dbReference>
<keyword evidence="16" id="KW-1185">Reference proteome</keyword>
<dbReference type="Gene3D" id="3.40.640.10">
    <property type="entry name" value="Type I PLP-dependent aspartate aminotransferase-like (Major domain)"/>
    <property type="match status" value="1"/>
</dbReference>
<comment type="caution">
    <text evidence="15">The sequence shown here is derived from an EMBL/GenBank/DDBJ whole genome shotgun (WGS) entry which is preliminary data.</text>
</comment>
<evidence type="ECO:0000256" key="5">
    <source>
        <dbReference type="ARBA" id="ARBA00022605"/>
    </source>
</evidence>
<comment type="cofactor">
    <cofactor evidence="12">
        <name>pyridoxal 5'-phosphate</name>
        <dbReference type="ChEBI" id="CHEBI:597326"/>
    </cofactor>
    <text evidence="12">Binds 1 pyridoxal phosphate per subunit.</text>
</comment>
<feature type="binding site" evidence="12">
    <location>
        <position position="152"/>
    </location>
    <ligand>
        <name>pyridoxal 5'-phosphate</name>
        <dbReference type="ChEBI" id="CHEBI:597326"/>
    </ligand>
</feature>
<comment type="catalytic activity">
    <reaction evidence="10 12">
        <text>4-(phosphooxy)-L-threonine + 2-oxoglutarate = (R)-3-hydroxy-2-oxo-4-phosphooxybutanoate + L-glutamate</text>
        <dbReference type="Rhea" id="RHEA:16573"/>
        <dbReference type="ChEBI" id="CHEBI:16810"/>
        <dbReference type="ChEBI" id="CHEBI:29985"/>
        <dbReference type="ChEBI" id="CHEBI:58452"/>
        <dbReference type="ChEBI" id="CHEBI:58538"/>
        <dbReference type="EC" id="2.6.1.52"/>
    </reaction>
</comment>
<feature type="binding site" evidence="12">
    <location>
        <position position="42"/>
    </location>
    <ligand>
        <name>L-glutamate</name>
        <dbReference type="ChEBI" id="CHEBI:29985"/>
    </ligand>
</feature>
<dbReference type="EMBL" id="NSKD01000003">
    <property type="protein sequence ID" value="PAU80650.1"/>
    <property type="molecule type" value="Genomic_DNA"/>
</dbReference>
<evidence type="ECO:0000313" key="15">
    <source>
        <dbReference type="EMBL" id="PAU80650.1"/>
    </source>
</evidence>
<evidence type="ECO:0000256" key="4">
    <source>
        <dbReference type="ARBA" id="ARBA00022576"/>
    </source>
</evidence>
<feature type="binding site" evidence="12">
    <location>
        <position position="102"/>
    </location>
    <ligand>
        <name>pyridoxal 5'-phosphate</name>
        <dbReference type="ChEBI" id="CHEBI:597326"/>
    </ligand>
</feature>
<dbReference type="GO" id="GO:0005737">
    <property type="term" value="C:cytoplasm"/>
    <property type="evidence" value="ECO:0007669"/>
    <property type="project" value="UniProtKB-SubCell"/>
</dbReference>
<evidence type="ECO:0000256" key="12">
    <source>
        <dbReference type="HAMAP-Rule" id="MF_00160"/>
    </source>
</evidence>
<dbReference type="InterPro" id="IPR015424">
    <property type="entry name" value="PyrdxlP-dep_Trfase"/>
</dbReference>
<comment type="catalytic activity">
    <reaction evidence="11 12 13">
        <text>O-phospho-L-serine + 2-oxoglutarate = 3-phosphooxypyruvate + L-glutamate</text>
        <dbReference type="Rhea" id="RHEA:14329"/>
        <dbReference type="ChEBI" id="CHEBI:16810"/>
        <dbReference type="ChEBI" id="CHEBI:18110"/>
        <dbReference type="ChEBI" id="CHEBI:29985"/>
        <dbReference type="ChEBI" id="CHEBI:57524"/>
        <dbReference type="EC" id="2.6.1.52"/>
    </reaction>
</comment>
<feature type="modified residue" description="N6-(pyridoxal phosphate)lysine" evidence="12">
    <location>
        <position position="196"/>
    </location>
</feature>
<evidence type="ECO:0000256" key="6">
    <source>
        <dbReference type="ARBA" id="ARBA00022679"/>
    </source>
</evidence>
<dbReference type="HAMAP" id="MF_00160">
    <property type="entry name" value="SerC_aminotrans_5"/>
    <property type="match status" value="1"/>
</dbReference>
<dbReference type="PANTHER" id="PTHR43247">
    <property type="entry name" value="PHOSPHOSERINE AMINOTRANSFERASE"/>
    <property type="match status" value="1"/>
</dbReference>
<feature type="domain" description="Aminotransferase class V" evidence="14">
    <location>
        <begin position="5"/>
        <end position="348"/>
    </location>
</feature>
<keyword evidence="7 12" id="KW-0663">Pyridoxal phosphate</keyword>
<dbReference type="InterPro" id="IPR015421">
    <property type="entry name" value="PyrdxlP-dep_Trfase_major"/>
</dbReference>
<keyword evidence="4 12" id="KW-0032">Aminotransferase</keyword>
<dbReference type="InterPro" id="IPR020578">
    <property type="entry name" value="Aminotrans_V_PyrdxlP_BS"/>
</dbReference>
<dbReference type="NCBIfam" id="NF003764">
    <property type="entry name" value="PRK05355.1"/>
    <property type="match status" value="1"/>
</dbReference>
<evidence type="ECO:0000256" key="8">
    <source>
        <dbReference type="ARBA" id="ARBA00023096"/>
    </source>
</evidence>